<gene>
    <name evidence="1" type="ORF">Q4568_00900</name>
</gene>
<protein>
    <recommendedName>
        <fullName evidence="3">Nitrate/nitrite sensing protein domain-containing protein</fullName>
    </recommendedName>
</protein>
<evidence type="ECO:0000313" key="1">
    <source>
        <dbReference type="EMBL" id="MDO6541064.1"/>
    </source>
</evidence>
<organism evidence="1 2">
    <name type="scientific">Photobacterium sanguinicancri</name>
    <dbReference type="NCBI Taxonomy" id="875932"/>
    <lineage>
        <taxon>Bacteria</taxon>
        <taxon>Pseudomonadati</taxon>
        <taxon>Pseudomonadota</taxon>
        <taxon>Gammaproteobacteria</taxon>
        <taxon>Vibrionales</taxon>
        <taxon>Vibrionaceae</taxon>
        <taxon>Photobacterium</taxon>
    </lineage>
</organism>
<accession>A0AAW7Y0V4</accession>
<evidence type="ECO:0008006" key="3">
    <source>
        <dbReference type="Google" id="ProtNLM"/>
    </source>
</evidence>
<proteinExistence type="predicted"/>
<dbReference type="Proteomes" id="UP001170624">
    <property type="component" value="Unassembled WGS sequence"/>
</dbReference>
<dbReference type="EMBL" id="JAUOPU010000001">
    <property type="protein sequence ID" value="MDO6541064.1"/>
    <property type="molecule type" value="Genomic_DNA"/>
</dbReference>
<comment type="caution">
    <text evidence="1">The sequence shown here is derived from an EMBL/GenBank/DDBJ whole genome shotgun (WGS) entry which is preliminary data.</text>
</comment>
<sequence>MFGLVFVTLISIGITYFFYRHRSNQQFLQQRFDQVIGLRQLIDILRFHRRQTHKILTLQGKSVTQPMLAESLAIKRLSETLLSQAEQAHKPMYRVLQQRTSTMLSEWHQYTIQRNQAVHGKMIRHVLYLIDDTITQSLLNTDKAIQFEHYQTIWPIILNAIDNLTRYRCAIEKYQTEIPATTREIEVHVEIFHRRLEQICMQVHQPVPALFIDNLRQQFNAIQIEQLPVAQAKLRLYQHSLKLSDALYLLFDLVLNDIADDIAVNLPKRKQENATNETSQGLIS</sequence>
<name>A0AAW7Y0V4_9GAMM</name>
<dbReference type="AlphaFoldDB" id="A0AAW7Y0V4"/>
<evidence type="ECO:0000313" key="2">
    <source>
        <dbReference type="Proteomes" id="UP001170624"/>
    </source>
</evidence>
<reference evidence="1" key="1">
    <citation type="submission" date="2023-07" db="EMBL/GenBank/DDBJ databases">
        <title>Genome content predicts the carbon catabolic preferences of heterotrophic bacteria.</title>
        <authorList>
            <person name="Gralka M."/>
        </authorList>
    </citation>
    <scope>NUCLEOTIDE SEQUENCE</scope>
    <source>
        <strain evidence="1">G2M05</strain>
    </source>
</reference>
<dbReference type="RefSeq" id="WP_062688529.1">
    <property type="nucleotide sequence ID" value="NZ_JAUOPU010000001.1"/>
</dbReference>